<organism evidence="9 10">
    <name type="scientific">Nocardioides lentus</name>
    <dbReference type="NCBI Taxonomy" id="338077"/>
    <lineage>
        <taxon>Bacteria</taxon>
        <taxon>Bacillati</taxon>
        <taxon>Actinomycetota</taxon>
        <taxon>Actinomycetes</taxon>
        <taxon>Propionibacteriales</taxon>
        <taxon>Nocardioidaceae</taxon>
        <taxon>Nocardioides</taxon>
    </lineage>
</organism>
<evidence type="ECO:0000256" key="2">
    <source>
        <dbReference type="ARBA" id="ARBA00022679"/>
    </source>
</evidence>
<comment type="similarity">
    <text evidence="1 6">Belongs to the carbohydrate kinase PfkB family.</text>
</comment>
<dbReference type="InterPro" id="IPR029056">
    <property type="entry name" value="Ribokinase-like"/>
</dbReference>
<dbReference type="PRINTS" id="PR00990">
    <property type="entry name" value="RIBOKINASE"/>
</dbReference>
<feature type="domain" description="Carbohydrate kinase PfkB" evidence="8">
    <location>
        <begin position="13"/>
        <end position="305"/>
    </location>
</feature>
<evidence type="ECO:0000256" key="1">
    <source>
        <dbReference type="ARBA" id="ARBA00010688"/>
    </source>
</evidence>
<evidence type="ECO:0000256" key="4">
    <source>
        <dbReference type="ARBA" id="ARBA00022777"/>
    </source>
</evidence>
<evidence type="ECO:0000313" key="9">
    <source>
        <dbReference type="EMBL" id="GAA1927180.1"/>
    </source>
</evidence>
<dbReference type="SUPFAM" id="SSF53613">
    <property type="entry name" value="Ribokinase-like"/>
    <property type="match status" value="1"/>
</dbReference>
<dbReference type="InterPro" id="IPR002173">
    <property type="entry name" value="Carboh/pur_kinase_PfkB_CS"/>
</dbReference>
<evidence type="ECO:0000256" key="7">
    <source>
        <dbReference type="SAM" id="MobiDB-lite"/>
    </source>
</evidence>
<sequence length="330" mass="32864">MSHPDAATAVPTVLVVGEALVDVVRADDGTTTDHPGGSAANVAVALARLGRPVRFATCFADDRLGRLLADHLARDAVGLAAEPGAVVDHTSSAVVTLAPDGSATYEFDLDWRLGPVEAGPGTVAVHACSLGAVLEPGAADVLALVRALAPQVLVSYDVNVRAVVTGTGADVVARVEALAALSDVVKASDEDLAHLYPDRDVTAGARHVLGLGPAVVVLTRGADGATWVAADGETSVAVPRVVVADTIGAGDTFCAAVVDALWSRGAVGPGAREAVLALDHSARADVLTRAAAAAAVTVSRPGADPPYAAELAGGPTSRPAAPGRGPDPIG</sequence>
<feature type="region of interest" description="Disordered" evidence="7">
    <location>
        <begin position="300"/>
        <end position="330"/>
    </location>
</feature>
<dbReference type="PROSITE" id="PS00584">
    <property type="entry name" value="PFKB_KINASES_2"/>
    <property type="match status" value="1"/>
</dbReference>
<comment type="caution">
    <text evidence="9">The sequence shown here is derived from an EMBL/GenBank/DDBJ whole genome shotgun (WGS) entry which is preliminary data.</text>
</comment>
<evidence type="ECO:0000313" key="10">
    <source>
        <dbReference type="Proteomes" id="UP001501612"/>
    </source>
</evidence>
<dbReference type="InterPro" id="IPR011611">
    <property type="entry name" value="PfkB_dom"/>
</dbReference>
<dbReference type="InterPro" id="IPR050306">
    <property type="entry name" value="PfkB_Carbo_kinase"/>
</dbReference>
<protein>
    <submittedName>
        <fullName evidence="9">Carbohydrate kinase</fullName>
    </submittedName>
</protein>
<dbReference type="RefSeq" id="WP_344008534.1">
    <property type="nucleotide sequence ID" value="NZ_BAAAMY010000007.1"/>
</dbReference>
<dbReference type="Proteomes" id="UP001501612">
    <property type="component" value="Unassembled WGS sequence"/>
</dbReference>
<dbReference type="InterPro" id="IPR002139">
    <property type="entry name" value="Ribo/fructo_kinase"/>
</dbReference>
<keyword evidence="4 6" id="KW-0418">Kinase</keyword>
<name>A0ABN2PPH5_9ACTN</name>
<keyword evidence="2 6" id="KW-0808">Transferase</keyword>
<dbReference type="Pfam" id="PF00294">
    <property type="entry name" value="PfkB"/>
    <property type="match status" value="1"/>
</dbReference>
<dbReference type="PANTHER" id="PTHR43085">
    <property type="entry name" value="HEXOKINASE FAMILY MEMBER"/>
    <property type="match status" value="1"/>
</dbReference>
<gene>
    <name evidence="9" type="ORF">GCM10009737_31270</name>
</gene>
<dbReference type="PANTHER" id="PTHR43085:SF1">
    <property type="entry name" value="PSEUDOURIDINE KINASE-RELATED"/>
    <property type="match status" value="1"/>
</dbReference>
<keyword evidence="5" id="KW-0067">ATP-binding</keyword>
<evidence type="ECO:0000256" key="3">
    <source>
        <dbReference type="ARBA" id="ARBA00022741"/>
    </source>
</evidence>
<evidence type="ECO:0000259" key="8">
    <source>
        <dbReference type="Pfam" id="PF00294"/>
    </source>
</evidence>
<keyword evidence="10" id="KW-1185">Reference proteome</keyword>
<proteinExistence type="inferred from homology"/>
<keyword evidence="3" id="KW-0547">Nucleotide-binding</keyword>
<evidence type="ECO:0000256" key="5">
    <source>
        <dbReference type="ARBA" id="ARBA00022840"/>
    </source>
</evidence>
<accession>A0ABN2PPH5</accession>
<reference evidence="9 10" key="1">
    <citation type="journal article" date="2019" name="Int. J. Syst. Evol. Microbiol.">
        <title>The Global Catalogue of Microorganisms (GCM) 10K type strain sequencing project: providing services to taxonomists for standard genome sequencing and annotation.</title>
        <authorList>
            <consortium name="The Broad Institute Genomics Platform"/>
            <consortium name="The Broad Institute Genome Sequencing Center for Infectious Disease"/>
            <person name="Wu L."/>
            <person name="Ma J."/>
        </authorList>
    </citation>
    <scope>NUCLEOTIDE SEQUENCE [LARGE SCALE GENOMIC DNA]</scope>
    <source>
        <strain evidence="9 10">JCM 14046</strain>
    </source>
</reference>
<evidence type="ECO:0000256" key="6">
    <source>
        <dbReference type="RuleBase" id="RU003704"/>
    </source>
</evidence>
<dbReference type="GO" id="GO:0016301">
    <property type="term" value="F:kinase activity"/>
    <property type="evidence" value="ECO:0007669"/>
    <property type="project" value="UniProtKB-KW"/>
</dbReference>
<dbReference type="Gene3D" id="3.40.1190.20">
    <property type="match status" value="1"/>
</dbReference>
<dbReference type="EMBL" id="BAAAMY010000007">
    <property type="protein sequence ID" value="GAA1927180.1"/>
    <property type="molecule type" value="Genomic_DNA"/>
</dbReference>